<sequence length="230" mass="25079">MWTRPLLAALFLPLLAGAAVAGAWPREKGQVFLSGAARLNWPQELEHWTSYEPTGQYYTLYLEYGLTDRITVGFDLGRSVSGNGKSVGFLRLPVRDKAGGLKIAAELGLGKIDGHPVIRPGLSFGLGLERGWLAADGFAEIAWVDDSDYIAPFLGVDYKLDLTWGRNLARDRKLILQVQTGKPWGKPFFARFAPSVVLPVTDVFSAELGVTWGATGDSSMGVLLGFWSSF</sequence>
<dbReference type="RefSeq" id="WP_089962169.1">
    <property type="nucleotide sequence ID" value="NZ_FNAV01000013.1"/>
</dbReference>
<gene>
    <name evidence="2" type="ORF">SAMN04488105_113115</name>
</gene>
<dbReference type="EMBL" id="FNAV01000013">
    <property type="protein sequence ID" value="SDF15102.1"/>
    <property type="molecule type" value="Genomic_DNA"/>
</dbReference>
<keyword evidence="3" id="KW-1185">Reference proteome</keyword>
<evidence type="ECO:0000313" key="2">
    <source>
        <dbReference type="EMBL" id="SDF15102.1"/>
    </source>
</evidence>
<dbReference type="STRING" id="282683.SAMN04488105_113115"/>
<reference evidence="3" key="1">
    <citation type="submission" date="2016-10" db="EMBL/GenBank/DDBJ databases">
        <authorList>
            <person name="Varghese N."/>
            <person name="Submissions S."/>
        </authorList>
    </citation>
    <scope>NUCLEOTIDE SEQUENCE [LARGE SCALE GENOMIC DNA]</scope>
    <source>
        <strain evidence="3">DSM 10146</strain>
    </source>
</reference>
<accession>A0A1G7IQS4</accession>
<keyword evidence="1" id="KW-0732">Signal</keyword>
<feature type="chain" id="PRO_5011585854" evidence="1">
    <location>
        <begin position="22"/>
        <end position="230"/>
    </location>
</feature>
<protein>
    <submittedName>
        <fullName evidence="2">Uncharacterized protein</fullName>
    </submittedName>
</protein>
<dbReference type="AlphaFoldDB" id="A0A1G7IQS4"/>
<feature type="signal peptide" evidence="1">
    <location>
        <begin position="1"/>
        <end position="21"/>
    </location>
</feature>
<proteinExistence type="predicted"/>
<evidence type="ECO:0000313" key="3">
    <source>
        <dbReference type="Proteomes" id="UP000198994"/>
    </source>
</evidence>
<dbReference type="OrthoDB" id="7857490at2"/>
<organism evidence="2 3">
    <name type="scientific">Salipiger thiooxidans</name>
    <dbReference type="NCBI Taxonomy" id="282683"/>
    <lineage>
        <taxon>Bacteria</taxon>
        <taxon>Pseudomonadati</taxon>
        <taxon>Pseudomonadota</taxon>
        <taxon>Alphaproteobacteria</taxon>
        <taxon>Rhodobacterales</taxon>
        <taxon>Roseobacteraceae</taxon>
        <taxon>Salipiger</taxon>
    </lineage>
</organism>
<dbReference type="Proteomes" id="UP000198994">
    <property type="component" value="Unassembled WGS sequence"/>
</dbReference>
<name>A0A1G7IQS4_9RHOB</name>
<evidence type="ECO:0000256" key="1">
    <source>
        <dbReference type="SAM" id="SignalP"/>
    </source>
</evidence>